<dbReference type="PANTHER" id="PTHR31286">
    <property type="entry name" value="GLYCINE-RICH CELL WALL STRUCTURAL PROTEIN 1.8-LIKE"/>
    <property type="match status" value="1"/>
</dbReference>
<dbReference type="EMBL" id="JACGCM010000121">
    <property type="protein sequence ID" value="KAF6176111.1"/>
    <property type="molecule type" value="Genomic_DNA"/>
</dbReference>
<keyword evidence="2" id="KW-1185">Reference proteome</keyword>
<gene>
    <name evidence="1" type="ORF">GIB67_000205</name>
</gene>
<sequence>MAKQNLGRSCLIDQLPTPGGPWLIDKQLLRLSPWSPFYDPEKQKNSHALGWVKFPGLGFEFWEHDSLMSIGKMMGTPIHVAKDSDFGYFAIVPVDIDLADPIPTKVLVEVEDGDF</sequence>
<evidence type="ECO:0008006" key="3">
    <source>
        <dbReference type="Google" id="ProtNLM"/>
    </source>
</evidence>
<evidence type="ECO:0000313" key="2">
    <source>
        <dbReference type="Proteomes" id="UP000541444"/>
    </source>
</evidence>
<protein>
    <recommendedName>
        <fullName evidence="3">DUF4283 domain-containing protein</fullName>
    </recommendedName>
</protein>
<name>A0A7J7P9J8_9MAGN</name>
<organism evidence="1 2">
    <name type="scientific">Kingdonia uniflora</name>
    <dbReference type="NCBI Taxonomy" id="39325"/>
    <lineage>
        <taxon>Eukaryota</taxon>
        <taxon>Viridiplantae</taxon>
        <taxon>Streptophyta</taxon>
        <taxon>Embryophyta</taxon>
        <taxon>Tracheophyta</taxon>
        <taxon>Spermatophyta</taxon>
        <taxon>Magnoliopsida</taxon>
        <taxon>Ranunculales</taxon>
        <taxon>Circaeasteraceae</taxon>
        <taxon>Kingdonia</taxon>
    </lineage>
</organism>
<dbReference type="PANTHER" id="PTHR31286:SF99">
    <property type="entry name" value="DUF4283 DOMAIN-CONTAINING PROTEIN"/>
    <property type="match status" value="1"/>
</dbReference>
<accession>A0A7J7P9J8</accession>
<proteinExistence type="predicted"/>
<dbReference type="InterPro" id="IPR040256">
    <property type="entry name" value="At4g02000-like"/>
</dbReference>
<evidence type="ECO:0000313" key="1">
    <source>
        <dbReference type="EMBL" id="KAF6176111.1"/>
    </source>
</evidence>
<dbReference type="Proteomes" id="UP000541444">
    <property type="component" value="Unassembled WGS sequence"/>
</dbReference>
<reference evidence="1 2" key="1">
    <citation type="journal article" date="2020" name="IScience">
        <title>Genome Sequencing of the Endangered Kingdonia uniflora (Circaeasteraceae, Ranunculales) Reveals Potential Mechanisms of Evolutionary Specialization.</title>
        <authorList>
            <person name="Sun Y."/>
            <person name="Deng T."/>
            <person name="Zhang A."/>
            <person name="Moore M.J."/>
            <person name="Landis J.B."/>
            <person name="Lin N."/>
            <person name="Zhang H."/>
            <person name="Zhang X."/>
            <person name="Huang J."/>
            <person name="Zhang X."/>
            <person name="Sun H."/>
            <person name="Wang H."/>
        </authorList>
    </citation>
    <scope>NUCLEOTIDE SEQUENCE [LARGE SCALE GENOMIC DNA]</scope>
    <source>
        <strain evidence="1">TB1705</strain>
        <tissue evidence="1">Leaf</tissue>
    </source>
</reference>
<comment type="caution">
    <text evidence="1">The sequence shown here is derived from an EMBL/GenBank/DDBJ whole genome shotgun (WGS) entry which is preliminary data.</text>
</comment>
<dbReference type="OrthoDB" id="1924068at2759"/>
<dbReference type="AlphaFoldDB" id="A0A7J7P9J8"/>